<dbReference type="GO" id="GO:0008234">
    <property type="term" value="F:cysteine-type peptidase activity"/>
    <property type="evidence" value="ECO:0007669"/>
    <property type="project" value="UniProtKB-KW"/>
</dbReference>
<evidence type="ECO:0000256" key="5">
    <source>
        <dbReference type="SAM" id="SignalP"/>
    </source>
</evidence>
<keyword evidence="5" id="KW-0732">Signal</keyword>
<accession>A0A972FK62</accession>
<evidence type="ECO:0000256" key="1">
    <source>
        <dbReference type="ARBA" id="ARBA00007074"/>
    </source>
</evidence>
<feature type="signal peptide" evidence="5">
    <location>
        <begin position="1"/>
        <end position="23"/>
    </location>
</feature>
<dbReference type="EMBL" id="JAAMPU010000099">
    <property type="protein sequence ID" value="NMH27182.1"/>
    <property type="molecule type" value="Genomic_DNA"/>
</dbReference>
<comment type="similarity">
    <text evidence="1">Belongs to the peptidase C40 family.</text>
</comment>
<organism evidence="7 8">
    <name type="scientific">Flavobacterium silvaticum</name>
    <dbReference type="NCBI Taxonomy" id="1852020"/>
    <lineage>
        <taxon>Bacteria</taxon>
        <taxon>Pseudomonadati</taxon>
        <taxon>Bacteroidota</taxon>
        <taxon>Flavobacteriia</taxon>
        <taxon>Flavobacteriales</taxon>
        <taxon>Flavobacteriaceae</taxon>
        <taxon>Flavobacterium</taxon>
    </lineage>
</organism>
<keyword evidence="3" id="KW-0378">Hydrolase</keyword>
<dbReference type="Proteomes" id="UP000712080">
    <property type="component" value="Unassembled WGS sequence"/>
</dbReference>
<reference evidence="7" key="1">
    <citation type="submission" date="2020-02" db="EMBL/GenBank/DDBJ databases">
        <title>Flavobacterium sp. genome.</title>
        <authorList>
            <person name="Jung H.S."/>
            <person name="Baek J.H."/>
            <person name="Jeon C.O."/>
        </authorList>
    </citation>
    <scope>NUCLEOTIDE SEQUENCE</scope>
    <source>
        <strain evidence="7">SE-s28</strain>
    </source>
</reference>
<dbReference type="RefSeq" id="WP_169526189.1">
    <property type="nucleotide sequence ID" value="NZ_JAAMPU010000099.1"/>
</dbReference>
<feature type="domain" description="NlpC/P60" evidence="6">
    <location>
        <begin position="114"/>
        <end position="240"/>
    </location>
</feature>
<comment type="caution">
    <text evidence="7">The sequence shown here is derived from an EMBL/GenBank/DDBJ whole genome shotgun (WGS) entry which is preliminary data.</text>
</comment>
<evidence type="ECO:0000313" key="7">
    <source>
        <dbReference type="EMBL" id="NMH27182.1"/>
    </source>
</evidence>
<dbReference type="AlphaFoldDB" id="A0A972FK62"/>
<gene>
    <name evidence="7" type="ORF">G6047_03990</name>
</gene>
<evidence type="ECO:0000313" key="8">
    <source>
        <dbReference type="Proteomes" id="UP000712080"/>
    </source>
</evidence>
<dbReference type="PANTHER" id="PTHR47053">
    <property type="entry name" value="MUREIN DD-ENDOPEPTIDASE MEPH-RELATED"/>
    <property type="match status" value="1"/>
</dbReference>
<keyword evidence="4" id="KW-0788">Thiol protease</keyword>
<evidence type="ECO:0000256" key="3">
    <source>
        <dbReference type="ARBA" id="ARBA00022801"/>
    </source>
</evidence>
<evidence type="ECO:0000259" key="6">
    <source>
        <dbReference type="PROSITE" id="PS51935"/>
    </source>
</evidence>
<proteinExistence type="inferred from homology"/>
<name>A0A972FK62_9FLAO</name>
<feature type="chain" id="PRO_5038089435" evidence="5">
    <location>
        <begin position="24"/>
        <end position="240"/>
    </location>
</feature>
<dbReference type="PROSITE" id="PS51935">
    <property type="entry name" value="NLPC_P60"/>
    <property type="match status" value="1"/>
</dbReference>
<evidence type="ECO:0000256" key="2">
    <source>
        <dbReference type="ARBA" id="ARBA00022670"/>
    </source>
</evidence>
<dbReference type="Pfam" id="PF00877">
    <property type="entry name" value="NLPC_P60"/>
    <property type="match status" value="1"/>
</dbReference>
<sequence length="240" mass="26404">MFAKKLFALILPMFCLLAFEANSQVVTSKKEAIKKGIYRKPEVSTEVQSAVSNLTEDKSVKKTTTAQKQTTVTQPVAVAKVAAKPVAKTVTKSKKALIKQTDDADLIADDDNDSYMALQMINNAMSFIGTRYLGGGSTQRGMDCSGMVTAVFNIFDVKLPRSSNEMAKVGVKVAKEEIKKGDLIFFHTNGKRIINHVGMVIEVLGDEIKFVHSSTHEGVIISSTKEPYYKKNFVQANRML</sequence>
<dbReference type="InterPro" id="IPR000064">
    <property type="entry name" value="NLP_P60_dom"/>
</dbReference>
<dbReference type="Gene3D" id="3.90.1720.10">
    <property type="entry name" value="endopeptidase domain like (from Nostoc punctiforme)"/>
    <property type="match status" value="1"/>
</dbReference>
<evidence type="ECO:0000256" key="4">
    <source>
        <dbReference type="ARBA" id="ARBA00022807"/>
    </source>
</evidence>
<keyword evidence="8" id="KW-1185">Reference proteome</keyword>
<protein>
    <submittedName>
        <fullName evidence="7">C40 family peptidase</fullName>
    </submittedName>
</protein>
<dbReference type="GO" id="GO:0006508">
    <property type="term" value="P:proteolysis"/>
    <property type="evidence" value="ECO:0007669"/>
    <property type="project" value="UniProtKB-KW"/>
</dbReference>
<dbReference type="InterPro" id="IPR051202">
    <property type="entry name" value="Peptidase_C40"/>
</dbReference>
<dbReference type="InterPro" id="IPR038765">
    <property type="entry name" value="Papain-like_cys_pep_sf"/>
</dbReference>
<dbReference type="PANTHER" id="PTHR47053:SF1">
    <property type="entry name" value="MUREIN DD-ENDOPEPTIDASE MEPH-RELATED"/>
    <property type="match status" value="1"/>
</dbReference>
<dbReference type="SUPFAM" id="SSF54001">
    <property type="entry name" value="Cysteine proteinases"/>
    <property type="match status" value="1"/>
</dbReference>
<keyword evidence="2" id="KW-0645">Protease</keyword>